<dbReference type="PANTHER" id="PTHR42895:SF1">
    <property type="entry name" value="IRON-SULFUR CLUSTER PROTEIN"/>
    <property type="match status" value="1"/>
</dbReference>
<dbReference type="Gene3D" id="3.30.420.480">
    <property type="entry name" value="Domain of unknown function (DUF4445)"/>
    <property type="match status" value="1"/>
</dbReference>
<dbReference type="Pfam" id="PF14574">
    <property type="entry name" value="RACo_C_ter"/>
    <property type="match status" value="1"/>
</dbReference>
<dbReference type="PANTHER" id="PTHR42895">
    <property type="entry name" value="IRON-SULFUR CLUSTER-BINDING PROTEIN-RELATED"/>
    <property type="match status" value="1"/>
</dbReference>
<dbReference type="EMBL" id="AP025628">
    <property type="protein sequence ID" value="BDG61029.1"/>
    <property type="molecule type" value="Genomic_DNA"/>
</dbReference>
<dbReference type="InterPro" id="IPR027980">
    <property type="entry name" value="RACo_C"/>
</dbReference>
<dbReference type="InterPro" id="IPR036010">
    <property type="entry name" value="2Fe-2S_ferredoxin-like_sf"/>
</dbReference>
<proteinExistence type="predicted"/>
<dbReference type="Pfam" id="PF17651">
    <property type="entry name" value="Raco_middle"/>
    <property type="match status" value="1"/>
</dbReference>
<evidence type="ECO:0000313" key="2">
    <source>
        <dbReference type="EMBL" id="BDG61029.1"/>
    </source>
</evidence>
<dbReference type="KEGG" id="cmic:caldi_21190"/>
<dbReference type="SUPFAM" id="SSF53067">
    <property type="entry name" value="Actin-like ATPase domain"/>
    <property type="match status" value="1"/>
</dbReference>
<dbReference type="AlphaFoldDB" id="A0AA35CM65"/>
<dbReference type="Gene3D" id="3.10.20.30">
    <property type="match status" value="1"/>
</dbReference>
<organism evidence="2 3">
    <name type="scientific">Caldinitratiruptor microaerophilus</name>
    <dbReference type="NCBI Taxonomy" id="671077"/>
    <lineage>
        <taxon>Bacteria</taxon>
        <taxon>Bacillati</taxon>
        <taxon>Bacillota</taxon>
        <taxon>Clostridia</taxon>
        <taxon>Eubacteriales</taxon>
        <taxon>Symbiobacteriaceae</taxon>
        <taxon>Caldinitratiruptor</taxon>
    </lineage>
</organism>
<sequence length="546" mass="55936">MTESTARLVVGGRAVEVPAGTPLHIALNEHGFHVETPCGARGTCRKCRVRLGGDVPPPSAADREHLSPAELELGFRLSCQHRAAGVLEVAILPGGAADPRKAGLGRLSGHVPVEPWAPLHLAPRGARPVGLAVDLGTTTIVAALLDLETGEELGAATLPNPQSVYGADLMSRLTHAMAGPDERRALQALAVRAVAYLSRRLLRRAGLPPEAAVAAAVVGNTAMHHLFLGLPVEGLAVAPYRPVVRGGLDTPAAALGDLGIHPQAPVHTLPVVAGFVGADAVACALAAGLDRTGETVLVVDIGTNGEAVLAHRGELWAASAPAGPAFEGGELSMGMRAGPGAVESVEWDGAGLRVGVAGGDRAVARGVCGSGLLDAAQVLLATGALDPDGRLHARGPLAGRIREGAWEGLAFVLAEPPGEPTVVLTQRDLRQLQLAKGAVRSGVEVLLRSAGVTPAELDAVLLAGGFGNYLRREAALATGLLPQVPPERVVPAGNLAAQGAKLALLSREARRRAAVLAQRIRHVDLATHPDFEAVFMAALAFPAGVR</sequence>
<dbReference type="InterPro" id="IPR012675">
    <property type="entry name" value="Beta-grasp_dom_sf"/>
</dbReference>
<dbReference type="RefSeq" id="WP_264841710.1">
    <property type="nucleotide sequence ID" value="NZ_AP025628.1"/>
</dbReference>
<dbReference type="InterPro" id="IPR001041">
    <property type="entry name" value="2Fe-2S_ferredoxin-type"/>
</dbReference>
<dbReference type="Proteomes" id="UP001163687">
    <property type="component" value="Chromosome"/>
</dbReference>
<dbReference type="SUPFAM" id="SSF54292">
    <property type="entry name" value="2Fe-2S ferredoxin-like"/>
    <property type="match status" value="1"/>
</dbReference>
<reference evidence="2" key="1">
    <citation type="submission" date="2022-03" db="EMBL/GenBank/DDBJ databases">
        <title>Complete genome sequence of Caldinitratiruptor microaerophilus.</title>
        <authorList>
            <person name="Mukaiyama R."/>
            <person name="Nishiyama T."/>
            <person name="Ueda K."/>
        </authorList>
    </citation>
    <scope>NUCLEOTIDE SEQUENCE</scope>
    <source>
        <strain evidence="2">JCM 16183</strain>
    </source>
</reference>
<evidence type="ECO:0000259" key="1">
    <source>
        <dbReference type="PROSITE" id="PS51085"/>
    </source>
</evidence>
<dbReference type="GO" id="GO:0051536">
    <property type="term" value="F:iron-sulfur cluster binding"/>
    <property type="evidence" value="ECO:0007669"/>
    <property type="project" value="InterPro"/>
</dbReference>
<keyword evidence="3" id="KW-1185">Reference proteome</keyword>
<dbReference type="Pfam" id="PF00111">
    <property type="entry name" value="Fer2"/>
    <property type="match status" value="1"/>
</dbReference>
<dbReference type="CDD" id="cd00207">
    <property type="entry name" value="fer2"/>
    <property type="match status" value="1"/>
</dbReference>
<dbReference type="InterPro" id="IPR042259">
    <property type="entry name" value="Raco-like_middle_sf"/>
</dbReference>
<dbReference type="InterPro" id="IPR052911">
    <property type="entry name" value="Corrinoid_activation_enz"/>
</dbReference>
<dbReference type="InterPro" id="IPR043129">
    <property type="entry name" value="ATPase_NBD"/>
</dbReference>
<evidence type="ECO:0000313" key="3">
    <source>
        <dbReference type="Proteomes" id="UP001163687"/>
    </source>
</evidence>
<gene>
    <name evidence="2" type="ORF">caldi_21190</name>
</gene>
<dbReference type="InterPro" id="IPR041414">
    <property type="entry name" value="Raco-like_middle"/>
</dbReference>
<feature type="domain" description="2Fe-2S ferredoxin-type" evidence="1">
    <location>
        <begin position="4"/>
        <end position="95"/>
    </location>
</feature>
<dbReference type="PROSITE" id="PS51085">
    <property type="entry name" value="2FE2S_FER_2"/>
    <property type="match status" value="1"/>
</dbReference>
<name>A0AA35CM65_9FIRM</name>
<protein>
    <recommendedName>
        <fullName evidence="1">2Fe-2S ferredoxin-type domain-containing protein</fullName>
    </recommendedName>
</protein>
<accession>A0AA35CM65</accession>